<evidence type="ECO:0000256" key="9">
    <source>
        <dbReference type="ARBA" id="ARBA00022833"/>
    </source>
</evidence>
<evidence type="ECO:0000256" key="6">
    <source>
        <dbReference type="ARBA" id="ARBA00022737"/>
    </source>
</evidence>
<dbReference type="EC" id="2.3.2.31" evidence="3"/>
<evidence type="ECO:0000259" key="13">
    <source>
        <dbReference type="PROSITE" id="PS51873"/>
    </source>
</evidence>
<evidence type="ECO:0000256" key="5">
    <source>
        <dbReference type="ARBA" id="ARBA00022723"/>
    </source>
</evidence>
<keyword evidence="8" id="KW-0833">Ubl conjugation pathway</keyword>
<protein>
    <recommendedName>
        <fullName evidence="3">RBR-type E3 ubiquitin transferase</fullName>
        <ecNumber evidence="3">2.3.2.31</ecNumber>
    </recommendedName>
</protein>
<evidence type="ECO:0000256" key="10">
    <source>
        <dbReference type="PROSITE-ProRule" id="PRU00175"/>
    </source>
</evidence>
<dbReference type="Pfam" id="PF22605">
    <property type="entry name" value="IBR_2"/>
    <property type="match status" value="1"/>
</dbReference>
<dbReference type="EMBL" id="JANBVO010000017">
    <property type="protein sequence ID" value="KAJ9144044.1"/>
    <property type="molecule type" value="Genomic_DNA"/>
</dbReference>
<keyword evidence="7 10" id="KW-0863">Zinc-finger</keyword>
<keyword evidence="5" id="KW-0479">Metal-binding</keyword>
<evidence type="ECO:0000256" key="1">
    <source>
        <dbReference type="ARBA" id="ARBA00001798"/>
    </source>
</evidence>
<dbReference type="PROSITE" id="PS50089">
    <property type="entry name" value="ZF_RING_2"/>
    <property type="match status" value="1"/>
</dbReference>
<organism evidence="14 15">
    <name type="scientific">Pleurostoma richardsiae</name>
    <dbReference type="NCBI Taxonomy" id="41990"/>
    <lineage>
        <taxon>Eukaryota</taxon>
        <taxon>Fungi</taxon>
        <taxon>Dikarya</taxon>
        <taxon>Ascomycota</taxon>
        <taxon>Pezizomycotina</taxon>
        <taxon>Sordariomycetes</taxon>
        <taxon>Sordariomycetidae</taxon>
        <taxon>Calosphaeriales</taxon>
        <taxon>Pleurostomataceae</taxon>
        <taxon>Pleurostoma</taxon>
    </lineage>
</organism>
<dbReference type="PROSITE" id="PS51873">
    <property type="entry name" value="TRIAD"/>
    <property type="match status" value="1"/>
</dbReference>
<evidence type="ECO:0000256" key="3">
    <source>
        <dbReference type="ARBA" id="ARBA00012251"/>
    </source>
</evidence>
<sequence length="1134" mass="123732">MSDAVYDLLIVTDATGSMGNYLNALNQALPEIIRISALTGCFSRIGVLAYRDYCDKNVPVTAWSGWYLPGDGKNTKGFSHDGLILATQDELLAFVRDLQARGGGDWREATKTGLAHAHEVMGDQSRTVMLLFADAPPHLSSTSGGNASAEQRNLLTKGPTPAQPHIKANPLHDYPYGGHGDLFADWASASNAVAAKGARVFGVINAQGAATVGPFAFLCVRTGGVCLEIDYAYDAKHISMLTVAVLLAWMGVEKDGSTASTTWAMRNPRVCEYKDQSGIKQVVSEEGEAAAQYFPTADGSSDRNTAADRNMALHSVSLDDLKQYIQSEDTPVADFSQRYGADAAYRHLVVRHLRDIIESDVSAITVNPVFGSLWRTVCNDRLNEARDELITAFGLKAQKMAEDDGRAAMKQWLEESYNYETEILEAIQGVAAEDRYPCVFLDPTEVFSAPEGAEAAGGSGTAKAGRFGFTRDELLEIGRSCDYRVLQRLGRVLTRLTYVTSAEHLPAHIREVSEDEVPRIPLALVQEKYKRKFWKVLLHTVISGTKLGARPAALLAALSLRMGMQPLRDAADAELLQWTDRWDNLDIPETWNTNCLALLLDADADFERRVREGVTARPEPASRVLTLDDRRLFETLVDYKMLEMNLDTTLQAEVGWRPEKTKVPLGPIAECSKCKYPRSVTIMAPGHVCGCCSDDAAGEGIDAEDYDTLIKNNVSADHDETTEVVWVECSMTECRAQYVIYNPEALGVRPKCHYCRVGGPPAPCVECTKCLSRLIWPEEYRSADFDAATFNCPACVSGRETVVHVPTTARALSGSIGWEWLLRNEGGKIAEPFVGRSLFYVVSTAGTGGFADKVDVLPPQGTGTPAELRLRGKLVRNPDDLVASLRGWVQSRRAEAGECSLCFSALSKRELRPACGRAGCGSRVCGSCLRGWYGLNRRGALVNVAALSCPFCRRQPTLRTVSGLGLAGLGGLRRAVEEAGQWVYGWCWDCGFARRFAERACAAGAPAEVERWRCEECAAAVAARDGSRGSDGPMTVIRDCPGCGTPTEKTGGCDHIECAVPGCGVHWCFFCAKAVGEAEIYHHMSAEHGGWYGGREFEEEEEFDEEEDAEQEGEGEDGRPLVTCILVDEHSDSD</sequence>
<dbReference type="InterPro" id="IPR013083">
    <property type="entry name" value="Znf_RING/FYVE/PHD"/>
</dbReference>
<dbReference type="Gene3D" id="1.20.120.1750">
    <property type="match status" value="1"/>
</dbReference>
<feature type="domain" description="RING-type" evidence="13">
    <location>
        <begin position="895"/>
        <end position="1094"/>
    </location>
</feature>
<comment type="caution">
    <text evidence="14">The sequence shown here is derived from an EMBL/GenBank/DDBJ whole genome shotgun (WGS) entry which is preliminary data.</text>
</comment>
<dbReference type="InterPro" id="IPR054694">
    <property type="entry name" value="Parkin-like_IBR"/>
</dbReference>
<dbReference type="GO" id="GO:0008270">
    <property type="term" value="F:zinc ion binding"/>
    <property type="evidence" value="ECO:0007669"/>
    <property type="project" value="UniProtKB-KW"/>
</dbReference>
<evidence type="ECO:0000256" key="8">
    <source>
        <dbReference type="ARBA" id="ARBA00022786"/>
    </source>
</evidence>
<keyword evidence="6" id="KW-0677">Repeat</keyword>
<evidence type="ECO:0000256" key="2">
    <source>
        <dbReference type="ARBA" id="ARBA00004906"/>
    </source>
</evidence>
<evidence type="ECO:0000313" key="15">
    <source>
        <dbReference type="Proteomes" id="UP001174694"/>
    </source>
</evidence>
<evidence type="ECO:0000256" key="11">
    <source>
        <dbReference type="SAM" id="MobiDB-lite"/>
    </source>
</evidence>
<evidence type="ECO:0000259" key="12">
    <source>
        <dbReference type="PROSITE" id="PS50089"/>
    </source>
</evidence>
<dbReference type="Proteomes" id="UP001174694">
    <property type="component" value="Unassembled WGS sequence"/>
</dbReference>
<feature type="compositionally biased region" description="Acidic residues" evidence="11">
    <location>
        <begin position="1097"/>
        <end position="1115"/>
    </location>
</feature>
<dbReference type="GO" id="GO:0004674">
    <property type="term" value="F:protein serine/threonine kinase activity"/>
    <property type="evidence" value="ECO:0007669"/>
    <property type="project" value="TreeGrafter"/>
</dbReference>
<reference evidence="14" key="1">
    <citation type="submission" date="2022-07" db="EMBL/GenBank/DDBJ databases">
        <title>Fungi with potential for degradation of polypropylene.</title>
        <authorList>
            <person name="Gostincar C."/>
        </authorList>
    </citation>
    <scope>NUCLEOTIDE SEQUENCE</scope>
    <source>
        <strain evidence="14">EXF-13308</strain>
    </source>
</reference>
<proteinExistence type="predicted"/>
<keyword evidence="4" id="KW-0808">Transferase</keyword>
<gene>
    <name evidence="14" type="ORF">NKR23_g6187</name>
</gene>
<dbReference type="Gene3D" id="3.30.40.10">
    <property type="entry name" value="Zinc/RING finger domain, C3HC4 (zinc finger)"/>
    <property type="match status" value="1"/>
</dbReference>
<dbReference type="SUPFAM" id="SSF57850">
    <property type="entry name" value="RING/U-box"/>
    <property type="match status" value="2"/>
</dbReference>
<keyword evidence="9" id="KW-0862">Zinc</keyword>
<accession>A0AA38VST9</accession>
<comment type="pathway">
    <text evidence="2">Protein modification; protein ubiquitination.</text>
</comment>
<dbReference type="InterPro" id="IPR044066">
    <property type="entry name" value="TRIAD_supradom"/>
</dbReference>
<dbReference type="AlphaFoldDB" id="A0AA38VST9"/>
<dbReference type="Gene3D" id="3.40.50.410">
    <property type="entry name" value="von Willebrand factor, type A domain"/>
    <property type="match status" value="1"/>
</dbReference>
<dbReference type="PANTHER" id="PTHR47763:SF1">
    <property type="entry name" value="DUF659 DOMAIN-CONTAINING PROTEIN"/>
    <property type="match status" value="1"/>
</dbReference>
<dbReference type="GO" id="GO:0061630">
    <property type="term" value="F:ubiquitin protein ligase activity"/>
    <property type="evidence" value="ECO:0007669"/>
    <property type="project" value="UniProtKB-EC"/>
</dbReference>
<evidence type="ECO:0000256" key="7">
    <source>
        <dbReference type="ARBA" id="ARBA00022771"/>
    </source>
</evidence>
<evidence type="ECO:0000256" key="4">
    <source>
        <dbReference type="ARBA" id="ARBA00022679"/>
    </source>
</evidence>
<dbReference type="CDD" id="cd00198">
    <property type="entry name" value="vWFA"/>
    <property type="match status" value="1"/>
</dbReference>
<dbReference type="InterPro" id="IPR052969">
    <property type="entry name" value="Thr-specific_kinase-like"/>
</dbReference>
<feature type="region of interest" description="Disordered" evidence="11">
    <location>
        <begin position="1096"/>
        <end position="1121"/>
    </location>
</feature>
<dbReference type="PANTHER" id="PTHR47763">
    <property type="entry name" value="ALPHA-PROTEIN KINASE VWKA"/>
    <property type="match status" value="1"/>
</dbReference>
<comment type="catalytic activity">
    <reaction evidence="1">
        <text>[E2 ubiquitin-conjugating enzyme]-S-ubiquitinyl-L-cysteine + [acceptor protein]-L-lysine = [E2 ubiquitin-conjugating enzyme]-L-cysteine + [acceptor protein]-N(6)-ubiquitinyl-L-lysine.</text>
        <dbReference type="EC" id="2.3.2.31"/>
    </reaction>
</comment>
<dbReference type="SUPFAM" id="SSF53300">
    <property type="entry name" value="vWA-like"/>
    <property type="match status" value="1"/>
</dbReference>
<keyword evidence="15" id="KW-1185">Reference proteome</keyword>
<evidence type="ECO:0000313" key="14">
    <source>
        <dbReference type="EMBL" id="KAJ9144044.1"/>
    </source>
</evidence>
<dbReference type="InterPro" id="IPR001841">
    <property type="entry name" value="Znf_RING"/>
</dbReference>
<feature type="domain" description="RING-type" evidence="12">
    <location>
        <begin position="899"/>
        <end position="953"/>
    </location>
</feature>
<name>A0AA38VST9_9PEZI</name>
<dbReference type="GO" id="GO:0005737">
    <property type="term" value="C:cytoplasm"/>
    <property type="evidence" value="ECO:0007669"/>
    <property type="project" value="TreeGrafter"/>
</dbReference>
<dbReference type="InterPro" id="IPR036465">
    <property type="entry name" value="vWFA_dom_sf"/>
</dbReference>